<evidence type="ECO:0000256" key="4">
    <source>
        <dbReference type="ARBA" id="ARBA00022679"/>
    </source>
</evidence>
<keyword evidence="4 12" id="KW-0808">Transferase</keyword>
<sequence length="324" mass="36430">MASAGAVWSSAPGERAGAAARRAGFRERVSGVLPELTQGLRLNRSFPSLVLNRRDLRLPEKVRRRGRNSTEAVQSLLPKADLSARYNRCAVVGNSGILLHQHVGLVINGYDAVLRFNNAPTRGFAQYVGTKTTFRAINNRWTKALAKALEKQGRRAALQLLPADSRQTSSLLCFGDGATGMYLSIRRHLLPQDRMVYHIAHEVTAHAKDVFREFQQRMERVGFGPFRGGRTMPSGFEGLVLMMQICNELDVYGFDPQTDGDVKYHYFDDVKPDGTPHSFEFSFDFLRVLHEAQIVRLCTPRHSNNTGCPKERKTENELGLTWRD</sequence>
<evidence type="ECO:0000313" key="12">
    <source>
        <dbReference type="EMBL" id="JAC66902.1"/>
    </source>
</evidence>
<evidence type="ECO:0000256" key="2">
    <source>
        <dbReference type="ARBA" id="ARBA00006003"/>
    </source>
</evidence>
<protein>
    <submittedName>
        <fullName evidence="12">Cmp-n-acetylneuraminate-beta-galactosamide-alpha--sialyltransferase 1</fullName>
    </submittedName>
</protein>
<dbReference type="PANTHER" id="PTHR11987:SF36">
    <property type="entry name" value="SIA-ALPHA-2,3-GAL-BETA-1,4-GLCNAC-R:ALPHA 2,8-SIALYLTRANSFERASE"/>
    <property type="match status" value="1"/>
</dbReference>
<evidence type="ECO:0000256" key="3">
    <source>
        <dbReference type="ARBA" id="ARBA00022676"/>
    </source>
</evidence>
<organism evidence="12">
    <name type="scientific">Tetraselmis sp. GSL018</name>
    <dbReference type="NCBI Taxonomy" id="582737"/>
    <lineage>
        <taxon>Eukaryota</taxon>
        <taxon>Viridiplantae</taxon>
        <taxon>Chlorophyta</taxon>
        <taxon>core chlorophytes</taxon>
        <taxon>Chlorodendrophyceae</taxon>
        <taxon>Chlorodendrales</taxon>
        <taxon>Chlorodendraceae</taxon>
        <taxon>Tetraselmis</taxon>
    </lineage>
</organism>
<feature type="region of interest" description="Disordered" evidence="11">
    <location>
        <begin position="303"/>
        <end position="324"/>
    </location>
</feature>
<dbReference type="InterPro" id="IPR001675">
    <property type="entry name" value="Glyco_trans_29"/>
</dbReference>
<evidence type="ECO:0000256" key="6">
    <source>
        <dbReference type="ARBA" id="ARBA00022968"/>
    </source>
</evidence>
<reference evidence="12" key="1">
    <citation type="submission" date="2014-05" db="EMBL/GenBank/DDBJ databases">
        <title>The transcriptome of the halophilic microalga Tetraselmis sp. GSL018 isolated from the Great Salt Lake, Utah.</title>
        <authorList>
            <person name="Jinkerson R.E."/>
            <person name="D'Adamo S."/>
            <person name="Posewitz M.C."/>
        </authorList>
    </citation>
    <scope>NUCLEOTIDE SEQUENCE</scope>
    <source>
        <strain evidence="12">GSL018</strain>
    </source>
</reference>
<dbReference type="InterPro" id="IPR050943">
    <property type="entry name" value="Glycosyltr_29_Sialyltrsf"/>
</dbReference>
<dbReference type="InterPro" id="IPR038578">
    <property type="entry name" value="GT29-like_sf"/>
</dbReference>
<evidence type="ECO:0000256" key="10">
    <source>
        <dbReference type="ARBA" id="ARBA00023180"/>
    </source>
</evidence>
<dbReference type="AlphaFoldDB" id="A0A061R1V1"/>
<evidence type="ECO:0000256" key="1">
    <source>
        <dbReference type="ARBA" id="ARBA00004323"/>
    </source>
</evidence>
<keyword evidence="10" id="KW-0325">Glycoprotein</keyword>
<dbReference type="Pfam" id="PF00777">
    <property type="entry name" value="Glyco_transf_29"/>
    <property type="match status" value="1"/>
</dbReference>
<comment type="similarity">
    <text evidence="2">Belongs to the glycosyltransferase 29 family.</text>
</comment>
<evidence type="ECO:0000256" key="11">
    <source>
        <dbReference type="SAM" id="MobiDB-lite"/>
    </source>
</evidence>
<dbReference type="GO" id="GO:0000139">
    <property type="term" value="C:Golgi membrane"/>
    <property type="evidence" value="ECO:0007669"/>
    <property type="project" value="UniProtKB-SubCell"/>
</dbReference>
<dbReference type="GO" id="GO:0008373">
    <property type="term" value="F:sialyltransferase activity"/>
    <property type="evidence" value="ECO:0007669"/>
    <property type="project" value="InterPro"/>
</dbReference>
<evidence type="ECO:0000256" key="9">
    <source>
        <dbReference type="ARBA" id="ARBA00023136"/>
    </source>
</evidence>
<keyword evidence="7" id="KW-1133">Transmembrane helix</keyword>
<name>A0A061R1V1_9CHLO</name>
<dbReference type="PANTHER" id="PTHR11987">
    <property type="entry name" value="ALPHA-2,8-SIALYLTRANSFERASE"/>
    <property type="match status" value="1"/>
</dbReference>
<keyword evidence="9" id="KW-0472">Membrane</keyword>
<gene>
    <name evidence="12" type="ORF">TSPGSL018_12514</name>
</gene>
<accession>A0A061R1V1</accession>
<dbReference type="Gene3D" id="3.90.1480.20">
    <property type="entry name" value="Glycosyl transferase family 29"/>
    <property type="match status" value="1"/>
</dbReference>
<comment type="subcellular location">
    <subcellularLocation>
        <location evidence="1">Golgi apparatus membrane</location>
        <topology evidence="1">Single-pass type II membrane protein</topology>
    </subcellularLocation>
</comment>
<evidence type="ECO:0000256" key="5">
    <source>
        <dbReference type="ARBA" id="ARBA00022692"/>
    </source>
</evidence>
<dbReference type="CDD" id="cd19952">
    <property type="entry name" value="GT29"/>
    <property type="match status" value="1"/>
</dbReference>
<keyword evidence="3 12" id="KW-0328">Glycosyltransferase</keyword>
<evidence type="ECO:0000256" key="8">
    <source>
        <dbReference type="ARBA" id="ARBA00023034"/>
    </source>
</evidence>
<keyword evidence="6" id="KW-0735">Signal-anchor</keyword>
<feature type="compositionally biased region" description="Basic and acidic residues" evidence="11">
    <location>
        <begin position="309"/>
        <end position="324"/>
    </location>
</feature>
<evidence type="ECO:0000256" key="7">
    <source>
        <dbReference type="ARBA" id="ARBA00022989"/>
    </source>
</evidence>
<keyword evidence="5" id="KW-0812">Transmembrane</keyword>
<dbReference type="EMBL" id="GBEZ01019686">
    <property type="protein sequence ID" value="JAC66902.1"/>
    <property type="molecule type" value="Transcribed_RNA"/>
</dbReference>
<proteinExistence type="inferred from homology"/>
<keyword evidence="8" id="KW-0333">Golgi apparatus</keyword>